<evidence type="ECO:0000256" key="3">
    <source>
        <dbReference type="ARBA" id="ARBA00022741"/>
    </source>
</evidence>
<comment type="catalytic activity">
    <reaction evidence="7 8">
        <text>CMP + ATP = CDP + ADP</text>
        <dbReference type="Rhea" id="RHEA:11600"/>
        <dbReference type="ChEBI" id="CHEBI:30616"/>
        <dbReference type="ChEBI" id="CHEBI:58069"/>
        <dbReference type="ChEBI" id="CHEBI:60377"/>
        <dbReference type="ChEBI" id="CHEBI:456216"/>
        <dbReference type="EC" id="2.7.4.25"/>
    </reaction>
</comment>
<evidence type="ECO:0000256" key="4">
    <source>
        <dbReference type="ARBA" id="ARBA00022777"/>
    </source>
</evidence>
<protein>
    <recommendedName>
        <fullName evidence="8">Cytidylate kinase</fullName>
        <shortName evidence="8">CK</shortName>
        <ecNumber evidence="8">2.7.4.25</ecNumber>
    </recommendedName>
    <alternativeName>
        <fullName evidence="8">Cytidine monophosphate kinase</fullName>
        <shortName evidence="8">CMP kinase</shortName>
    </alternativeName>
</protein>
<dbReference type="InterPro" id="IPR027417">
    <property type="entry name" value="P-loop_NTPase"/>
</dbReference>
<sequence>MSKARTRESLVQIAIDGPVAAGKGTVARILAERLGWLYVDTGAMYRAAALLARRAGVSFEDSKAIASLVDRSHFEMRNPTDTERDGRLTTLVVDGEDVSWKIRTEEFSRGASMVAAHQEVRRSLVEKQQKIATLHNVVMEGRDITFRVLPKAQLKIFLTASEEERAKRRHHQLIERGVDADYNTVLDDLRTRDWRDSERGTDPLHIVEDAWVFDTTGMKISEVVERILDKVRPIISGSNN</sequence>
<dbReference type="GO" id="GO:0005524">
    <property type="term" value="F:ATP binding"/>
    <property type="evidence" value="ECO:0007669"/>
    <property type="project" value="UniProtKB-UniRule"/>
</dbReference>
<evidence type="ECO:0000256" key="1">
    <source>
        <dbReference type="ARBA" id="ARBA00009427"/>
    </source>
</evidence>
<dbReference type="EC" id="2.7.4.25" evidence="8"/>
<dbReference type="CDD" id="cd02020">
    <property type="entry name" value="CMPK"/>
    <property type="match status" value="1"/>
</dbReference>
<comment type="caution">
    <text evidence="10">The sequence shown here is derived from an EMBL/GenBank/DDBJ whole genome shotgun (WGS) entry which is preliminary data.</text>
</comment>
<organism evidence="10 11">
    <name type="scientific">Candidatus Chisholmbacteria bacterium RIFCSPHIGHO2_01_FULL_49_18</name>
    <dbReference type="NCBI Taxonomy" id="1797590"/>
    <lineage>
        <taxon>Bacteria</taxon>
        <taxon>Candidatus Chisholmiibacteriota</taxon>
    </lineage>
</organism>
<keyword evidence="5 8" id="KW-0067">ATP-binding</keyword>
<evidence type="ECO:0000313" key="11">
    <source>
        <dbReference type="Proteomes" id="UP000179069"/>
    </source>
</evidence>
<evidence type="ECO:0000256" key="8">
    <source>
        <dbReference type="HAMAP-Rule" id="MF_00238"/>
    </source>
</evidence>
<dbReference type="GO" id="GO:0036431">
    <property type="term" value="F:dCMP kinase activity"/>
    <property type="evidence" value="ECO:0007669"/>
    <property type="project" value="InterPro"/>
</dbReference>
<dbReference type="InterPro" id="IPR011994">
    <property type="entry name" value="Cytidylate_kinase_dom"/>
</dbReference>
<accession>A0A1G1VP36</accession>
<dbReference type="HAMAP" id="MF_00238">
    <property type="entry name" value="Cytidyl_kinase_type1"/>
    <property type="match status" value="1"/>
</dbReference>
<evidence type="ECO:0000259" key="9">
    <source>
        <dbReference type="Pfam" id="PF02224"/>
    </source>
</evidence>
<reference evidence="10 11" key="1">
    <citation type="journal article" date="2016" name="Nat. Commun.">
        <title>Thousands of microbial genomes shed light on interconnected biogeochemical processes in an aquifer system.</title>
        <authorList>
            <person name="Anantharaman K."/>
            <person name="Brown C.T."/>
            <person name="Hug L.A."/>
            <person name="Sharon I."/>
            <person name="Castelle C.J."/>
            <person name="Probst A.J."/>
            <person name="Thomas B.C."/>
            <person name="Singh A."/>
            <person name="Wilkins M.J."/>
            <person name="Karaoz U."/>
            <person name="Brodie E.L."/>
            <person name="Williams K.H."/>
            <person name="Hubbard S.S."/>
            <person name="Banfield J.F."/>
        </authorList>
    </citation>
    <scope>NUCLEOTIDE SEQUENCE [LARGE SCALE GENOMIC DNA]</scope>
</reference>
<evidence type="ECO:0000256" key="7">
    <source>
        <dbReference type="ARBA" id="ARBA00048478"/>
    </source>
</evidence>
<dbReference type="GO" id="GO:0005737">
    <property type="term" value="C:cytoplasm"/>
    <property type="evidence" value="ECO:0007669"/>
    <property type="project" value="UniProtKB-SubCell"/>
</dbReference>
<dbReference type="AlphaFoldDB" id="A0A1G1VP36"/>
<keyword evidence="4 8" id="KW-0418">Kinase</keyword>
<dbReference type="InterPro" id="IPR003136">
    <property type="entry name" value="Cytidylate_kin"/>
</dbReference>
<keyword evidence="8" id="KW-0963">Cytoplasm</keyword>
<dbReference type="Proteomes" id="UP000179069">
    <property type="component" value="Unassembled WGS sequence"/>
</dbReference>
<dbReference type="NCBIfam" id="TIGR00017">
    <property type="entry name" value="cmk"/>
    <property type="match status" value="1"/>
</dbReference>
<feature type="binding site" evidence="8">
    <location>
        <begin position="17"/>
        <end position="25"/>
    </location>
    <ligand>
        <name>ATP</name>
        <dbReference type="ChEBI" id="CHEBI:30616"/>
    </ligand>
</feature>
<evidence type="ECO:0000313" key="10">
    <source>
        <dbReference type="EMBL" id="OGY17123.1"/>
    </source>
</evidence>
<comment type="catalytic activity">
    <reaction evidence="6 8">
        <text>dCMP + ATP = dCDP + ADP</text>
        <dbReference type="Rhea" id="RHEA:25094"/>
        <dbReference type="ChEBI" id="CHEBI:30616"/>
        <dbReference type="ChEBI" id="CHEBI:57566"/>
        <dbReference type="ChEBI" id="CHEBI:58593"/>
        <dbReference type="ChEBI" id="CHEBI:456216"/>
        <dbReference type="EC" id="2.7.4.25"/>
    </reaction>
</comment>
<evidence type="ECO:0000256" key="5">
    <source>
        <dbReference type="ARBA" id="ARBA00022840"/>
    </source>
</evidence>
<dbReference type="GO" id="GO:0036430">
    <property type="term" value="F:CMP kinase activity"/>
    <property type="evidence" value="ECO:0007669"/>
    <property type="project" value="RHEA"/>
</dbReference>
<proteinExistence type="inferred from homology"/>
<name>A0A1G1VP36_9BACT</name>
<dbReference type="Gene3D" id="3.40.50.300">
    <property type="entry name" value="P-loop containing nucleotide triphosphate hydrolases"/>
    <property type="match status" value="1"/>
</dbReference>
<dbReference type="Pfam" id="PF02224">
    <property type="entry name" value="Cytidylate_kin"/>
    <property type="match status" value="1"/>
</dbReference>
<feature type="domain" description="Cytidylate kinase" evidence="9">
    <location>
        <begin position="13"/>
        <end position="232"/>
    </location>
</feature>
<evidence type="ECO:0000256" key="6">
    <source>
        <dbReference type="ARBA" id="ARBA00047615"/>
    </source>
</evidence>
<keyword evidence="2 8" id="KW-0808">Transferase</keyword>
<evidence type="ECO:0000256" key="2">
    <source>
        <dbReference type="ARBA" id="ARBA00022679"/>
    </source>
</evidence>
<dbReference type="GO" id="GO:0006220">
    <property type="term" value="P:pyrimidine nucleotide metabolic process"/>
    <property type="evidence" value="ECO:0007669"/>
    <property type="project" value="UniProtKB-UniRule"/>
</dbReference>
<keyword evidence="3 8" id="KW-0547">Nucleotide-binding</keyword>
<gene>
    <name evidence="8" type="primary">cmk</name>
    <name evidence="10" type="ORF">A2785_00725</name>
</gene>
<dbReference type="EMBL" id="MHCI01000006">
    <property type="protein sequence ID" value="OGY17123.1"/>
    <property type="molecule type" value="Genomic_DNA"/>
</dbReference>
<comment type="similarity">
    <text evidence="1 8">Belongs to the cytidylate kinase family. Type 1 subfamily.</text>
</comment>
<comment type="subcellular location">
    <subcellularLocation>
        <location evidence="8">Cytoplasm</location>
    </subcellularLocation>
</comment>
<dbReference type="SUPFAM" id="SSF52540">
    <property type="entry name" value="P-loop containing nucleoside triphosphate hydrolases"/>
    <property type="match status" value="1"/>
</dbReference>